<dbReference type="SUPFAM" id="SSF56436">
    <property type="entry name" value="C-type lectin-like"/>
    <property type="match status" value="1"/>
</dbReference>
<dbReference type="PANTHER" id="PTHR23150:SF35">
    <property type="entry name" value="BLL6746 PROTEIN"/>
    <property type="match status" value="1"/>
</dbReference>
<accession>C7RJT0</accession>
<gene>
    <name evidence="2" type="ordered locus">CAP2UW1_3512</name>
</gene>
<dbReference type="PANTHER" id="PTHR23150">
    <property type="entry name" value="SULFATASE MODIFYING FACTOR 1, 2"/>
    <property type="match status" value="1"/>
</dbReference>
<organism evidence="2">
    <name type="scientific">Accumulibacter regalis</name>
    <dbReference type="NCBI Taxonomy" id="522306"/>
    <lineage>
        <taxon>Bacteria</taxon>
        <taxon>Pseudomonadati</taxon>
        <taxon>Pseudomonadota</taxon>
        <taxon>Betaproteobacteria</taxon>
        <taxon>Candidatus Accumulibacter</taxon>
    </lineage>
</organism>
<name>C7RJT0_ACCRE</name>
<reference evidence="2" key="2">
    <citation type="submission" date="2009-09" db="EMBL/GenBank/DDBJ databases">
        <title>Complete sequence of chromosome of Candidatus Accumulibacter phosphatis clade IIA str. UW-1.</title>
        <authorList>
            <consortium name="US DOE Joint Genome Institute"/>
            <person name="Martin H.G."/>
            <person name="Ivanova N."/>
            <person name="Kunin V."/>
            <person name="Warnecke F."/>
            <person name="Barry K."/>
            <person name="He S."/>
            <person name="Salamov A."/>
            <person name="Szeto E."/>
            <person name="Dalin E."/>
            <person name="Pangilinan J.L."/>
            <person name="Lapidus A."/>
            <person name="Lowry S."/>
            <person name="Kyrpides N.C."/>
            <person name="McMahon K.D."/>
            <person name="Hugenholtz P."/>
        </authorList>
    </citation>
    <scope>NUCLEOTIDE SEQUENCE [LARGE SCALE GENOMIC DNA]</scope>
    <source>
        <strain evidence="2">UW-1</strain>
    </source>
</reference>
<dbReference type="InterPro" id="IPR016187">
    <property type="entry name" value="CTDL_fold"/>
</dbReference>
<dbReference type="InterPro" id="IPR042095">
    <property type="entry name" value="SUMF_sf"/>
</dbReference>
<dbReference type="Pfam" id="PF03781">
    <property type="entry name" value="FGE-sulfatase"/>
    <property type="match status" value="1"/>
</dbReference>
<dbReference type="GO" id="GO:0120147">
    <property type="term" value="F:formylglycine-generating oxidase activity"/>
    <property type="evidence" value="ECO:0007669"/>
    <property type="project" value="TreeGrafter"/>
</dbReference>
<dbReference type="EMBL" id="CP001715">
    <property type="protein sequence ID" value="ACV36771.1"/>
    <property type="molecule type" value="Genomic_DNA"/>
</dbReference>
<proteinExistence type="predicted"/>
<dbReference type="Gene3D" id="3.90.1580.10">
    <property type="entry name" value="paralog of FGE (formylglycine-generating enzyme)"/>
    <property type="match status" value="1"/>
</dbReference>
<dbReference type="STRING" id="522306.CAP2UW1_3512"/>
<dbReference type="eggNOG" id="COG1262">
    <property type="taxonomic scope" value="Bacteria"/>
</dbReference>
<evidence type="ECO:0000259" key="1">
    <source>
        <dbReference type="Pfam" id="PF03781"/>
    </source>
</evidence>
<reference evidence="2" key="1">
    <citation type="submission" date="2009-08" db="EMBL/GenBank/DDBJ databases">
        <authorList>
            <consortium name="US DOE Joint Genome Institute"/>
            <person name="Lucas S."/>
            <person name="Copeland A."/>
            <person name="Lapidus A."/>
            <person name="Glavina del Rio T."/>
            <person name="Dalin E."/>
            <person name="Tice H."/>
            <person name="Bruce D."/>
            <person name="Barry K."/>
            <person name="Pitluck S."/>
            <person name="Lowry S."/>
            <person name="Larimer F."/>
            <person name="Land M."/>
            <person name="Hauser L."/>
            <person name="Kyrpides N."/>
            <person name="Ivanova N."/>
            <person name="McMahon K.D."/>
            <person name="Hugenholtz P."/>
        </authorList>
    </citation>
    <scope>NUCLEOTIDE SEQUENCE</scope>
    <source>
        <strain evidence="2">UW-1</strain>
    </source>
</reference>
<dbReference type="AlphaFoldDB" id="C7RJT0"/>
<feature type="domain" description="Sulfatase-modifying factor enzyme-like" evidence="1">
    <location>
        <begin position="179"/>
        <end position="296"/>
    </location>
</feature>
<dbReference type="KEGG" id="app:CAP2UW1_3512"/>
<protein>
    <recommendedName>
        <fullName evidence="1">Sulfatase-modifying factor enzyme-like domain-containing protein</fullName>
    </recommendedName>
</protein>
<dbReference type="InterPro" id="IPR051043">
    <property type="entry name" value="Sulfatase_Mod_Factor_Kinase"/>
</dbReference>
<dbReference type="InterPro" id="IPR005532">
    <property type="entry name" value="SUMF_dom"/>
</dbReference>
<sequence>MRHQIPGVQPEQVVLVQVVGKLPLTTPETLGVSILRGIREGVRNPDLESWRDLQRWMNAEKCRIFILALEPTTEVIRGRERVFLDNAAVWLGRWVDKAASHLFVLVACLRYEPAERGAGQISEQERVRQEVEDFTPPLPIAGLMPEIVKLPELPPITFDEWDACVAAGGCRYKGDDSGWGRGRRPVIKVTPTDARNYVVWLSKKTGEKYRLLSEAEWEYAARAGSTDAYPWGKEPGTNRANFYGSGSQWSGKRTALVGSFAVNKFGLHDMIGNVVEWVEDCYHNRYFGAPADGSDWGGQRMSDWGAKPRGVGRCSG</sequence>
<dbReference type="HOGENOM" id="CLU_878865_0_0_4"/>
<evidence type="ECO:0000313" key="2">
    <source>
        <dbReference type="EMBL" id="ACV36771.1"/>
    </source>
</evidence>